<dbReference type="Proteomes" id="UP001595855">
    <property type="component" value="Unassembled WGS sequence"/>
</dbReference>
<dbReference type="SUPFAM" id="SSF53448">
    <property type="entry name" value="Nucleotide-diphospho-sugar transferases"/>
    <property type="match status" value="1"/>
</dbReference>
<accession>A0ABV9WQP8</accession>
<keyword evidence="2" id="KW-0808">Transferase</keyword>
<dbReference type="EMBL" id="JBHSJO010000001">
    <property type="protein sequence ID" value="MFC5014489.1"/>
    <property type="molecule type" value="Genomic_DNA"/>
</dbReference>
<feature type="domain" description="Nucleotidyl transferase" evidence="1">
    <location>
        <begin position="2"/>
        <end position="238"/>
    </location>
</feature>
<evidence type="ECO:0000259" key="1">
    <source>
        <dbReference type="Pfam" id="PF00483"/>
    </source>
</evidence>
<dbReference type="InterPro" id="IPR005835">
    <property type="entry name" value="NTP_transferase_dom"/>
</dbReference>
<dbReference type="RefSeq" id="WP_108988837.1">
    <property type="nucleotide sequence ID" value="NZ_BAAATN010000034.1"/>
</dbReference>
<keyword evidence="2" id="KW-0548">Nucleotidyltransferase</keyword>
<organism evidence="2 3">
    <name type="scientific">Streptomyces lienomycini</name>
    <dbReference type="NCBI Taxonomy" id="284035"/>
    <lineage>
        <taxon>Bacteria</taxon>
        <taxon>Bacillati</taxon>
        <taxon>Actinomycetota</taxon>
        <taxon>Actinomycetes</taxon>
        <taxon>Kitasatosporales</taxon>
        <taxon>Streptomycetaceae</taxon>
        <taxon>Streptomyces</taxon>
    </lineage>
</organism>
<dbReference type="Gene3D" id="3.90.550.10">
    <property type="entry name" value="Spore Coat Polysaccharide Biosynthesis Protein SpsA, Chain A"/>
    <property type="match status" value="1"/>
</dbReference>
<dbReference type="NCBIfam" id="TIGR01208">
    <property type="entry name" value="rmlA_long"/>
    <property type="match status" value="1"/>
</dbReference>
<evidence type="ECO:0000313" key="2">
    <source>
        <dbReference type="EMBL" id="MFC5014489.1"/>
    </source>
</evidence>
<keyword evidence="3" id="KW-1185">Reference proteome</keyword>
<dbReference type="InterPro" id="IPR005908">
    <property type="entry name" value="G1P_thy_trans_l"/>
</dbReference>
<dbReference type="InterPro" id="IPR029044">
    <property type="entry name" value="Nucleotide-diphossugar_trans"/>
</dbReference>
<comment type="caution">
    <text evidence="2">The sequence shown here is derived from an EMBL/GenBank/DDBJ whole genome shotgun (WGS) entry which is preliminary data.</text>
</comment>
<dbReference type="EC" id="2.7.7.24" evidence="2"/>
<dbReference type="PANTHER" id="PTHR42883">
    <property type="entry name" value="GLUCOSE-1-PHOSPHATE THYMIDYLTRANSFERASE"/>
    <property type="match status" value="1"/>
</dbReference>
<dbReference type="Gene3D" id="2.160.10.10">
    <property type="entry name" value="Hexapeptide repeat proteins"/>
    <property type="match status" value="1"/>
</dbReference>
<protein>
    <submittedName>
        <fullName evidence="2">Glucose-1-phosphate thymidylyltransferase</fullName>
        <ecNumber evidence="2">2.7.7.24</ecNumber>
    </submittedName>
</protein>
<gene>
    <name evidence="2" type="ORF">ACFPRC_06325</name>
</gene>
<dbReference type="Pfam" id="PF00483">
    <property type="entry name" value="NTP_transferase"/>
    <property type="match status" value="1"/>
</dbReference>
<name>A0ABV9WQP8_9ACTN</name>
<dbReference type="PANTHER" id="PTHR42883:SF2">
    <property type="entry name" value="THYMIDYLYLTRANSFERASE"/>
    <property type="match status" value="1"/>
</dbReference>
<evidence type="ECO:0000313" key="3">
    <source>
        <dbReference type="Proteomes" id="UP001595855"/>
    </source>
</evidence>
<proteinExistence type="predicted"/>
<dbReference type="CDD" id="cd04189">
    <property type="entry name" value="G1P_TT_long"/>
    <property type="match status" value="1"/>
</dbReference>
<dbReference type="GO" id="GO:0008879">
    <property type="term" value="F:glucose-1-phosphate thymidylyltransferase activity"/>
    <property type="evidence" value="ECO:0007669"/>
    <property type="project" value="UniProtKB-EC"/>
</dbReference>
<sequence length="357" mass="37950">MKALLLAGGTGSRLRPFTHTGAKQLMPIANRPVLSYALDALAAAGIAETGIVVGSHEREIRRVVGDGSAFGLRVTYLRQHRPLGLAHAVRIARDFLGDDDFLLYLGDNYLPEGVTGFLRRARTERAAARLLLTRVADPTAFGVAEVEGGDEGRVLRLEEKPEHPRSDLALVGVYAFTAAVHEAVRSISPSARGELEITHAVQWMIDQGLPVRAETTAAPWRDTGSVDDMLEVNRHVLDTVTGGIEGKVDAESTVRGRVLVAEGAVVRGSRITGPAIIGAGTVVTDSMIGPYTAVGEDCRIEDSAIAHSVLLPGARIAGAPRIEDSLIGRGAVVVASPRLSRSHRLVIGDDSRVHLTS</sequence>
<reference evidence="3" key="1">
    <citation type="journal article" date="2019" name="Int. J. Syst. Evol. Microbiol.">
        <title>The Global Catalogue of Microorganisms (GCM) 10K type strain sequencing project: providing services to taxonomists for standard genome sequencing and annotation.</title>
        <authorList>
            <consortium name="The Broad Institute Genomics Platform"/>
            <consortium name="The Broad Institute Genome Sequencing Center for Infectious Disease"/>
            <person name="Wu L."/>
            <person name="Ma J."/>
        </authorList>
    </citation>
    <scope>NUCLEOTIDE SEQUENCE [LARGE SCALE GENOMIC DNA]</scope>
    <source>
        <strain evidence="3">CGMCC 4.1542</strain>
    </source>
</reference>